<dbReference type="CDD" id="cd00082">
    <property type="entry name" value="HisKA"/>
    <property type="match status" value="1"/>
</dbReference>
<dbReference type="SMART" id="SM00388">
    <property type="entry name" value="HisKA"/>
    <property type="match status" value="1"/>
</dbReference>
<dbReference type="RefSeq" id="WP_092235852.1">
    <property type="nucleotide sequence ID" value="NZ_FNLL01000009.1"/>
</dbReference>
<dbReference type="NCBIfam" id="TIGR00229">
    <property type="entry name" value="sensory_box"/>
    <property type="match status" value="1"/>
</dbReference>
<feature type="domain" description="Histidine kinase" evidence="5">
    <location>
        <begin position="169"/>
        <end position="381"/>
    </location>
</feature>
<dbReference type="PANTHER" id="PTHR43065">
    <property type="entry name" value="SENSOR HISTIDINE KINASE"/>
    <property type="match status" value="1"/>
</dbReference>
<dbReference type="PANTHER" id="PTHR43065:SF42">
    <property type="entry name" value="TWO-COMPONENT SENSOR PPRA"/>
    <property type="match status" value="1"/>
</dbReference>
<accession>A0A1H2IQI7</accession>
<name>A0A1H2IQI7_9BACT</name>
<evidence type="ECO:0000259" key="6">
    <source>
        <dbReference type="PROSITE" id="PS50110"/>
    </source>
</evidence>
<dbReference type="SUPFAM" id="SSF47384">
    <property type="entry name" value="Homodimeric domain of signal transducing histidine kinase"/>
    <property type="match status" value="1"/>
</dbReference>
<comment type="caution">
    <text evidence="4">Lacks conserved residue(s) required for the propagation of feature annotation.</text>
</comment>
<dbReference type="Pfam" id="PF02518">
    <property type="entry name" value="HATPase_c"/>
    <property type="match status" value="1"/>
</dbReference>
<dbReference type="InterPro" id="IPR003594">
    <property type="entry name" value="HATPase_dom"/>
</dbReference>
<dbReference type="EMBL" id="FNLL01000009">
    <property type="protein sequence ID" value="SDU46322.1"/>
    <property type="molecule type" value="Genomic_DNA"/>
</dbReference>
<dbReference type="Pfam" id="PF00512">
    <property type="entry name" value="HisKA"/>
    <property type="match status" value="1"/>
</dbReference>
<dbReference type="PRINTS" id="PR00344">
    <property type="entry name" value="BCTRLSENSOR"/>
</dbReference>
<dbReference type="CDD" id="cd00156">
    <property type="entry name" value="REC"/>
    <property type="match status" value="1"/>
</dbReference>
<dbReference type="InterPro" id="IPR035965">
    <property type="entry name" value="PAS-like_dom_sf"/>
</dbReference>
<dbReference type="AlphaFoldDB" id="A0A1H2IQI7"/>
<dbReference type="InterPro" id="IPR000014">
    <property type="entry name" value="PAS"/>
</dbReference>
<dbReference type="InterPro" id="IPR005467">
    <property type="entry name" value="His_kinase_dom"/>
</dbReference>
<dbReference type="Pfam" id="PF00072">
    <property type="entry name" value="Response_reg"/>
    <property type="match status" value="1"/>
</dbReference>
<dbReference type="SUPFAM" id="SSF55785">
    <property type="entry name" value="PYP-like sensor domain (PAS domain)"/>
    <property type="match status" value="1"/>
</dbReference>
<dbReference type="SUPFAM" id="SSF52172">
    <property type="entry name" value="CheY-like"/>
    <property type="match status" value="1"/>
</dbReference>
<evidence type="ECO:0000313" key="8">
    <source>
        <dbReference type="EMBL" id="SDU46322.1"/>
    </source>
</evidence>
<dbReference type="EC" id="2.7.13.3" evidence="2"/>
<dbReference type="InterPro" id="IPR011006">
    <property type="entry name" value="CheY-like_superfamily"/>
</dbReference>
<dbReference type="Gene3D" id="3.30.450.20">
    <property type="entry name" value="PAS domain"/>
    <property type="match status" value="1"/>
</dbReference>
<dbReference type="GO" id="GO:0000155">
    <property type="term" value="F:phosphorelay sensor kinase activity"/>
    <property type="evidence" value="ECO:0007669"/>
    <property type="project" value="InterPro"/>
</dbReference>
<evidence type="ECO:0000256" key="1">
    <source>
        <dbReference type="ARBA" id="ARBA00000085"/>
    </source>
</evidence>
<dbReference type="Proteomes" id="UP000199608">
    <property type="component" value="Unassembled WGS sequence"/>
</dbReference>
<keyword evidence="9" id="KW-1185">Reference proteome</keyword>
<dbReference type="PROSITE" id="PS50112">
    <property type="entry name" value="PAS"/>
    <property type="match status" value="1"/>
</dbReference>
<proteinExistence type="predicted"/>
<reference evidence="9" key="1">
    <citation type="submission" date="2016-10" db="EMBL/GenBank/DDBJ databases">
        <authorList>
            <person name="Varghese N."/>
            <person name="Submissions S."/>
        </authorList>
    </citation>
    <scope>NUCLEOTIDE SEQUENCE [LARGE SCALE GENOMIC DNA]</scope>
    <source>
        <strain evidence="9">DSM 3384</strain>
    </source>
</reference>
<dbReference type="Pfam" id="PF13188">
    <property type="entry name" value="PAS_8"/>
    <property type="match status" value="1"/>
</dbReference>
<evidence type="ECO:0000256" key="3">
    <source>
        <dbReference type="ARBA" id="ARBA00022553"/>
    </source>
</evidence>
<dbReference type="InterPro" id="IPR003661">
    <property type="entry name" value="HisK_dim/P_dom"/>
</dbReference>
<evidence type="ECO:0000313" key="9">
    <source>
        <dbReference type="Proteomes" id="UP000199608"/>
    </source>
</evidence>
<dbReference type="Gene3D" id="3.40.50.2300">
    <property type="match status" value="1"/>
</dbReference>
<dbReference type="InterPro" id="IPR036097">
    <property type="entry name" value="HisK_dim/P_sf"/>
</dbReference>
<dbReference type="InterPro" id="IPR004358">
    <property type="entry name" value="Sig_transdc_His_kin-like_C"/>
</dbReference>
<protein>
    <recommendedName>
        <fullName evidence="2">histidine kinase</fullName>
        <ecNumber evidence="2">2.7.13.3</ecNumber>
    </recommendedName>
</protein>
<organism evidence="8 9">
    <name type="scientific">Desulfobacula phenolica</name>
    <dbReference type="NCBI Taxonomy" id="90732"/>
    <lineage>
        <taxon>Bacteria</taxon>
        <taxon>Pseudomonadati</taxon>
        <taxon>Thermodesulfobacteriota</taxon>
        <taxon>Desulfobacteria</taxon>
        <taxon>Desulfobacterales</taxon>
        <taxon>Desulfobacteraceae</taxon>
        <taxon>Desulfobacula</taxon>
    </lineage>
</organism>
<evidence type="ECO:0000256" key="4">
    <source>
        <dbReference type="PROSITE-ProRule" id="PRU00169"/>
    </source>
</evidence>
<dbReference type="InterPro" id="IPR001789">
    <property type="entry name" value="Sig_transdc_resp-reg_receiver"/>
</dbReference>
<feature type="domain" description="Response regulatory" evidence="6">
    <location>
        <begin position="407"/>
        <end position="527"/>
    </location>
</feature>
<dbReference type="SMART" id="SM00448">
    <property type="entry name" value="REC"/>
    <property type="match status" value="1"/>
</dbReference>
<gene>
    <name evidence="8" type="ORF">SAMN04487931_10987</name>
</gene>
<dbReference type="PROSITE" id="PS50110">
    <property type="entry name" value="RESPONSE_REGULATORY"/>
    <property type="match status" value="1"/>
</dbReference>
<evidence type="ECO:0000256" key="2">
    <source>
        <dbReference type="ARBA" id="ARBA00012438"/>
    </source>
</evidence>
<dbReference type="PROSITE" id="PS50109">
    <property type="entry name" value="HIS_KIN"/>
    <property type="match status" value="1"/>
</dbReference>
<dbReference type="SMART" id="SM00387">
    <property type="entry name" value="HATPase_c"/>
    <property type="match status" value="1"/>
</dbReference>
<dbReference type="Gene3D" id="3.30.565.10">
    <property type="entry name" value="Histidine kinase-like ATPase, C-terminal domain"/>
    <property type="match status" value="1"/>
</dbReference>
<keyword evidence="3" id="KW-0597">Phosphoprotein</keyword>
<comment type="catalytic activity">
    <reaction evidence="1">
        <text>ATP + protein L-histidine = ADP + protein N-phospho-L-histidine.</text>
        <dbReference type="EC" id="2.7.13.3"/>
    </reaction>
</comment>
<dbReference type="Gene3D" id="1.10.287.130">
    <property type="match status" value="1"/>
</dbReference>
<feature type="domain" description="PAS" evidence="7">
    <location>
        <begin position="21"/>
        <end position="65"/>
    </location>
</feature>
<sequence length="529" mass="60353">MEKKYNQINDQIIPKKNIEKDVDIFRAILDSMESIVFVSDMQTHELIYTNKKLKQTLGYDDSVVLEGQKCWQVIQKNQTGVCSFCTNKRLVHPDGKPDEAYEWEFCNTLNNRWYRIIDKAIEWPDNRIVRLETAFDITDKKEHEKLFREFDKTIETSRKLKSISTFAGGVAHDFNNTLTAIIGNINLAQMGSLDSETQEYLENAEKGVMQAKGISSKLVLFGKGSKPLKEKTDIEILIRQILENNFYPETVIFSFEPESIPVPFYADPDQLKVAIENMLQNSVEAMRGAGKIDIIVRYLDHRPKNPQISIFISDSGCGIPGENLDMVFNPYFTTKHMDNRKSKGLGLSVAWTIVTRHGGHINVESTLNKGTLFNIILPVFNQKGLESKHDKNFEHQAKPVLNKTNVWVLVMDEDELLLDAISQMLRHLGYKTLVASNRNQAIEICKTAKAGDKKIDIALLNFDIRKGQGEFSTMEEFKKIDPDIKGVLITEYPDDMDEKEINCYGFTSVLDKPFSVKHLKDKITGILAL</sequence>
<evidence type="ECO:0000259" key="5">
    <source>
        <dbReference type="PROSITE" id="PS50109"/>
    </source>
</evidence>
<dbReference type="SUPFAM" id="SSF55874">
    <property type="entry name" value="ATPase domain of HSP90 chaperone/DNA topoisomerase II/histidine kinase"/>
    <property type="match status" value="1"/>
</dbReference>
<dbReference type="InterPro" id="IPR036890">
    <property type="entry name" value="HATPase_C_sf"/>
</dbReference>
<evidence type="ECO:0000259" key="7">
    <source>
        <dbReference type="PROSITE" id="PS50112"/>
    </source>
</evidence>